<feature type="repeat" description="TPR" evidence="1">
    <location>
        <begin position="629"/>
        <end position="662"/>
    </location>
</feature>
<evidence type="ECO:0000256" key="3">
    <source>
        <dbReference type="SAM" id="MobiDB-lite"/>
    </source>
</evidence>
<feature type="repeat" description="TPR" evidence="1">
    <location>
        <begin position="362"/>
        <end position="395"/>
    </location>
</feature>
<feature type="region of interest" description="Disordered" evidence="3">
    <location>
        <begin position="106"/>
        <end position="127"/>
    </location>
</feature>
<dbReference type="Pfam" id="PF00515">
    <property type="entry name" value="TPR_1"/>
    <property type="match status" value="1"/>
</dbReference>
<dbReference type="Pfam" id="PF14559">
    <property type="entry name" value="TPR_19"/>
    <property type="match status" value="1"/>
</dbReference>
<keyword evidence="5" id="KW-1185">Reference proteome</keyword>
<dbReference type="AlphaFoldDB" id="A0A6A1W3A3"/>
<protein>
    <submittedName>
        <fullName evidence="4">Putative UDP-N-acetylglucosamine--peptide N-acetylglucosaminyltransferase SPINDLY</fullName>
    </submittedName>
</protein>
<gene>
    <name evidence="4" type="ORF">CJ030_MR4G021031</name>
</gene>
<feature type="repeat" description="TPR" evidence="1">
    <location>
        <begin position="148"/>
        <end position="181"/>
    </location>
</feature>
<dbReference type="SUPFAM" id="SSF48452">
    <property type="entry name" value="TPR-like"/>
    <property type="match status" value="2"/>
</dbReference>
<dbReference type="OrthoDB" id="9991317at2759"/>
<evidence type="ECO:0000313" key="5">
    <source>
        <dbReference type="Proteomes" id="UP000516437"/>
    </source>
</evidence>
<sequence>MYKPQPVPVKPEPGTTESSVEESSKRPSQQHPKLVVLADLNVDPPEAEDEDSLPVSTPDLIRLANGESSQDKSTVICNDSETIEGEVKRPSKLGKCRSRNNKVDCSPDYGGDADGDQHGQGIPSLREEKVSSLKTGLVHVARKMPKNAHAHFILGLMYQRLGQHAKAVLAYEKAAEILLRPEVEIDRPDLLSLVQIHHAQCLILESSVNNNSDKELECKELEEILSKLRESMQSDIRQAALWNSLGLLLLKTGRLQSAITVLSSLLAVAPDNYDCLGNLGIAYLQSGNLDLSEKCFQELILKDQSHPAALINYAALLLCRYGSVVAGAGANSGEGASMEQVTAVNVSKECLLAALKVDPKAAHIWANLANAYFMTGDHRSSGKCLEKAAKLEPNCMSARYAVAVHRIKDAERSQDPSDQLSWAGNEMGSIIRDGDPVLIDLPVAWAGLAMVHKAQHEISASFETKQNELLEMEDRAVNSLKQTIHAFALLEFSKDPDEVAAWPSYALVQSISEVLSTFLHQILQKQYERAKAMFTKSLELQPGYSPAYNNLGLVFVAEGRWEEAKYCFEKALQADPLLDAAKSNMIKALSMSRLLMPIFGISLQLSEEPSQAEEVYKRALALSQTEQAHSMFSNLGNLYRQQKQYERAKAMFTKSLELQPGYSPAYNNLGLVFVAEGRWEEAKYCFEKALQADPLLDAAKSNMIKALSMSRLSDAHLR</sequence>
<dbReference type="InterPro" id="IPR019734">
    <property type="entry name" value="TPR_rpt"/>
</dbReference>
<keyword evidence="1" id="KW-0802">TPR repeat</keyword>
<keyword evidence="4" id="KW-0328">Glycosyltransferase</keyword>
<dbReference type="Gene3D" id="1.25.40.10">
    <property type="entry name" value="Tetratricopeptide repeat domain"/>
    <property type="match status" value="5"/>
</dbReference>
<feature type="coiled-coil region" evidence="2">
    <location>
        <begin position="204"/>
        <end position="238"/>
    </location>
</feature>
<keyword evidence="2" id="KW-0175">Coiled coil</keyword>
<accession>A0A6A1W3A3</accession>
<dbReference type="EMBL" id="RXIC02000022">
    <property type="protein sequence ID" value="KAB1217290.1"/>
    <property type="molecule type" value="Genomic_DNA"/>
</dbReference>
<dbReference type="InterPro" id="IPR011990">
    <property type="entry name" value="TPR-like_helical_dom_sf"/>
</dbReference>
<organism evidence="4 5">
    <name type="scientific">Morella rubra</name>
    <name type="common">Chinese bayberry</name>
    <dbReference type="NCBI Taxonomy" id="262757"/>
    <lineage>
        <taxon>Eukaryota</taxon>
        <taxon>Viridiplantae</taxon>
        <taxon>Streptophyta</taxon>
        <taxon>Embryophyta</taxon>
        <taxon>Tracheophyta</taxon>
        <taxon>Spermatophyta</taxon>
        <taxon>Magnoliopsida</taxon>
        <taxon>eudicotyledons</taxon>
        <taxon>Gunneridae</taxon>
        <taxon>Pentapetalae</taxon>
        <taxon>rosids</taxon>
        <taxon>fabids</taxon>
        <taxon>Fagales</taxon>
        <taxon>Myricaceae</taxon>
        <taxon>Morella</taxon>
    </lineage>
</organism>
<feature type="repeat" description="TPR" evidence="1">
    <location>
        <begin position="545"/>
        <end position="578"/>
    </location>
</feature>
<dbReference type="PANTHER" id="PTHR45523:SF1">
    <property type="entry name" value="TETRATRICOPEPTIDE REPEAT (TPR)-CONTAINING PROTEIN"/>
    <property type="match status" value="1"/>
</dbReference>
<reference evidence="4 5" key="1">
    <citation type="journal article" date="2019" name="Plant Biotechnol. J.">
        <title>The red bayberry genome and genetic basis of sex determination.</title>
        <authorList>
            <person name="Jia H.M."/>
            <person name="Jia H.J."/>
            <person name="Cai Q.L."/>
            <person name="Wang Y."/>
            <person name="Zhao H.B."/>
            <person name="Yang W.F."/>
            <person name="Wang G.Y."/>
            <person name="Li Y.H."/>
            <person name="Zhan D.L."/>
            <person name="Shen Y.T."/>
            <person name="Niu Q.F."/>
            <person name="Chang L."/>
            <person name="Qiu J."/>
            <person name="Zhao L."/>
            <person name="Xie H.B."/>
            <person name="Fu W.Y."/>
            <person name="Jin J."/>
            <person name="Li X.W."/>
            <person name="Jiao Y."/>
            <person name="Zhou C.C."/>
            <person name="Tu T."/>
            <person name="Chai C.Y."/>
            <person name="Gao J.L."/>
            <person name="Fan L.J."/>
            <person name="van de Weg E."/>
            <person name="Wang J.Y."/>
            <person name="Gao Z.S."/>
        </authorList>
    </citation>
    <scope>NUCLEOTIDE SEQUENCE [LARGE SCALE GENOMIC DNA]</scope>
    <source>
        <tissue evidence="4">Leaves</tissue>
    </source>
</reference>
<dbReference type="Proteomes" id="UP000516437">
    <property type="component" value="Chromosome 4"/>
</dbReference>
<feature type="repeat" description="TPR" evidence="1">
    <location>
        <begin position="239"/>
        <end position="272"/>
    </location>
</feature>
<dbReference type="PROSITE" id="PS50005">
    <property type="entry name" value="TPR"/>
    <property type="match status" value="6"/>
</dbReference>
<name>A0A6A1W3A3_9ROSI</name>
<dbReference type="Pfam" id="PF13181">
    <property type="entry name" value="TPR_8"/>
    <property type="match status" value="2"/>
</dbReference>
<dbReference type="SMART" id="SM00028">
    <property type="entry name" value="TPR"/>
    <property type="match status" value="8"/>
</dbReference>
<feature type="compositionally biased region" description="Pro residues" evidence="3">
    <location>
        <begin position="1"/>
        <end position="11"/>
    </location>
</feature>
<proteinExistence type="predicted"/>
<evidence type="ECO:0000313" key="4">
    <source>
        <dbReference type="EMBL" id="KAB1217290.1"/>
    </source>
</evidence>
<feature type="region of interest" description="Disordered" evidence="3">
    <location>
        <begin position="1"/>
        <end position="73"/>
    </location>
</feature>
<feature type="repeat" description="TPR" evidence="1">
    <location>
        <begin position="663"/>
        <end position="696"/>
    </location>
</feature>
<dbReference type="Pfam" id="PF13424">
    <property type="entry name" value="TPR_12"/>
    <property type="match status" value="1"/>
</dbReference>
<dbReference type="PROSITE" id="PS50293">
    <property type="entry name" value="TPR_REGION"/>
    <property type="match status" value="3"/>
</dbReference>
<dbReference type="GO" id="GO:0016757">
    <property type="term" value="F:glycosyltransferase activity"/>
    <property type="evidence" value="ECO:0007669"/>
    <property type="project" value="UniProtKB-KW"/>
</dbReference>
<keyword evidence="4" id="KW-0808">Transferase</keyword>
<evidence type="ECO:0000256" key="2">
    <source>
        <dbReference type="SAM" id="Coils"/>
    </source>
</evidence>
<comment type="caution">
    <text evidence="4">The sequence shown here is derived from an EMBL/GenBank/DDBJ whole genome shotgun (WGS) entry which is preliminary data.</text>
</comment>
<dbReference type="PANTHER" id="PTHR45523">
    <property type="entry name" value="TETRATRICOPEPTIDE REPEAT (TPR)-CONTAINING PROTEIN-RELATED"/>
    <property type="match status" value="1"/>
</dbReference>
<evidence type="ECO:0000256" key="1">
    <source>
        <dbReference type="PROSITE-ProRule" id="PRU00339"/>
    </source>
</evidence>